<name>A0A0V0T294_9BILA</name>
<sequence length="55" mass="6035">LTNWAVSDPGNIFCLIDRPYAKNQTVQSAMAVCIDQAAIFARFNDIAAQVEDCSQ</sequence>
<dbReference type="Proteomes" id="UP000055048">
    <property type="component" value="Unassembled WGS sequence"/>
</dbReference>
<keyword evidence="2" id="KW-1185">Reference proteome</keyword>
<evidence type="ECO:0000313" key="2">
    <source>
        <dbReference type="Proteomes" id="UP000055048"/>
    </source>
</evidence>
<dbReference type="OrthoDB" id="10261598at2759"/>
<feature type="non-terminal residue" evidence="1">
    <location>
        <position position="55"/>
    </location>
</feature>
<feature type="non-terminal residue" evidence="1">
    <location>
        <position position="1"/>
    </location>
</feature>
<accession>A0A0V0T294</accession>
<dbReference type="AlphaFoldDB" id="A0A0V0T294"/>
<reference evidence="1 2" key="1">
    <citation type="submission" date="2015-01" db="EMBL/GenBank/DDBJ databases">
        <title>Evolution of Trichinella species and genotypes.</title>
        <authorList>
            <person name="Korhonen P.K."/>
            <person name="Edoardo P."/>
            <person name="Giuseppe L.R."/>
            <person name="Gasser R.B."/>
        </authorList>
    </citation>
    <scope>NUCLEOTIDE SEQUENCE [LARGE SCALE GENOMIC DNA]</scope>
    <source>
        <strain evidence="1">ISS417</strain>
    </source>
</reference>
<organism evidence="1 2">
    <name type="scientific">Trichinella murrelli</name>
    <dbReference type="NCBI Taxonomy" id="144512"/>
    <lineage>
        <taxon>Eukaryota</taxon>
        <taxon>Metazoa</taxon>
        <taxon>Ecdysozoa</taxon>
        <taxon>Nematoda</taxon>
        <taxon>Enoplea</taxon>
        <taxon>Dorylaimia</taxon>
        <taxon>Trichinellida</taxon>
        <taxon>Trichinellidae</taxon>
        <taxon>Trichinella</taxon>
    </lineage>
</organism>
<dbReference type="EMBL" id="JYDJ01000924">
    <property type="protein sequence ID" value="KRX33080.1"/>
    <property type="molecule type" value="Genomic_DNA"/>
</dbReference>
<evidence type="ECO:0000313" key="1">
    <source>
        <dbReference type="EMBL" id="KRX33080.1"/>
    </source>
</evidence>
<proteinExistence type="predicted"/>
<gene>
    <name evidence="1" type="ORF">T05_10322</name>
</gene>
<protein>
    <submittedName>
        <fullName evidence="1">Uncharacterized protein</fullName>
    </submittedName>
</protein>
<comment type="caution">
    <text evidence="1">The sequence shown here is derived from an EMBL/GenBank/DDBJ whole genome shotgun (WGS) entry which is preliminary data.</text>
</comment>